<sequence>MMIVSDSFKELLKEITQVYNGVYHDYAEYTLKFIENDEGQYAKIAVGYMEELGKVDLIYLDSKQEEFKKQLKDFQETNKDYLELQIRASKEINKINDIIFPDTRYDHLGTPYNFLTLLTEIRRLKVQDLTIQIPSKNEELDGLINSAKQKLSRAEIYTLEKLIKKNYKICHNNDNSDLKKLDELKEILSEKLTEEELKTLLDKQKEVADLEECLENLTQVQHTELAYNTSDSL</sequence>
<accession>A0ACA9PA78</accession>
<name>A0ACA9PA78_9GLOM</name>
<gene>
    <name evidence="1" type="ORF">ACOLOM_LOCUS10041</name>
</gene>
<evidence type="ECO:0000313" key="1">
    <source>
        <dbReference type="EMBL" id="CAG8696302.1"/>
    </source>
</evidence>
<reference evidence="1" key="1">
    <citation type="submission" date="2021-06" db="EMBL/GenBank/DDBJ databases">
        <authorList>
            <person name="Kallberg Y."/>
            <person name="Tangrot J."/>
            <person name="Rosling A."/>
        </authorList>
    </citation>
    <scope>NUCLEOTIDE SEQUENCE</scope>
    <source>
        <strain evidence="1">CL356</strain>
    </source>
</reference>
<comment type="caution">
    <text evidence="1">The sequence shown here is derived from an EMBL/GenBank/DDBJ whole genome shotgun (WGS) entry which is preliminary data.</text>
</comment>
<proteinExistence type="predicted"/>
<dbReference type="Proteomes" id="UP000789525">
    <property type="component" value="Unassembled WGS sequence"/>
</dbReference>
<protein>
    <submittedName>
        <fullName evidence="1">3177_t:CDS:1</fullName>
    </submittedName>
</protein>
<evidence type="ECO:0000313" key="2">
    <source>
        <dbReference type="Proteomes" id="UP000789525"/>
    </source>
</evidence>
<keyword evidence="2" id="KW-1185">Reference proteome</keyword>
<dbReference type="EMBL" id="CAJVPT010031056">
    <property type="protein sequence ID" value="CAG8696302.1"/>
    <property type="molecule type" value="Genomic_DNA"/>
</dbReference>
<organism evidence="1 2">
    <name type="scientific">Acaulospora colombiana</name>
    <dbReference type="NCBI Taxonomy" id="27376"/>
    <lineage>
        <taxon>Eukaryota</taxon>
        <taxon>Fungi</taxon>
        <taxon>Fungi incertae sedis</taxon>
        <taxon>Mucoromycota</taxon>
        <taxon>Glomeromycotina</taxon>
        <taxon>Glomeromycetes</taxon>
        <taxon>Diversisporales</taxon>
        <taxon>Acaulosporaceae</taxon>
        <taxon>Acaulospora</taxon>
    </lineage>
</organism>